<dbReference type="AlphaFoldDB" id="A0A812GNH4"/>
<comment type="caution">
    <text evidence="1">The sequence shown here is derived from an EMBL/GenBank/DDBJ whole genome shotgun (WGS) entry which is preliminary data.</text>
</comment>
<name>A0A812GNH4_9DINO</name>
<dbReference type="EMBL" id="CAJNDS010000034">
    <property type="protein sequence ID" value="CAE6926945.1"/>
    <property type="molecule type" value="Genomic_DNA"/>
</dbReference>
<gene>
    <name evidence="1" type="primary">mco</name>
    <name evidence="1" type="ORF">SNAT2548_LOCUS688</name>
</gene>
<evidence type="ECO:0000313" key="2">
    <source>
        <dbReference type="Proteomes" id="UP000604046"/>
    </source>
</evidence>
<protein>
    <submittedName>
        <fullName evidence="1">Mco protein</fullName>
    </submittedName>
</protein>
<evidence type="ECO:0000313" key="1">
    <source>
        <dbReference type="EMBL" id="CAE6926945.1"/>
    </source>
</evidence>
<dbReference type="Proteomes" id="UP000604046">
    <property type="component" value="Unassembled WGS sequence"/>
</dbReference>
<accession>A0A812GNH4</accession>
<proteinExistence type="predicted"/>
<dbReference type="OrthoDB" id="508325at2759"/>
<keyword evidence="2" id="KW-1185">Reference proteome</keyword>
<organism evidence="1 2">
    <name type="scientific">Symbiodinium natans</name>
    <dbReference type="NCBI Taxonomy" id="878477"/>
    <lineage>
        <taxon>Eukaryota</taxon>
        <taxon>Sar</taxon>
        <taxon>Alveolata</taxon>
        <taxon>Dinophyceae</taxon>
        <taxon>Suessiales</taxon>
        <taxon>Symbiodiniaceae</taxon>
        <taxon>Symbiodinium</taxon>
    </lineage>
</organism>
<sequence length="140" mass="15325">MAHPRHGAANDHLRYDYKIIADHSPGTYWAHPHHHGSSAELPDVANLVPTRLFLDILMRKFSVKLPWINAQNLQVMQAGAGAASVLVVQDPPGSGQLWSALVSWGALCPMSLIAQGFLSPQLERMADHSLMLQPPRPVIA</sequence>
<reference evidence="1" key="1">
    <citation type="submission" date="2021-02" db="EMBL/GenBank/DDBJ databases">
        <authorList>
            <person name="Dougan E. K."/>
            <person name="Rhodes N."/>
            <person name="Thang M."/>
            <person name="Chan C."/>
        </authorList>
    </citation>
    <scope>NUCLEOTIDE SEQUENCE</scope>
</reference>